<geneLocation type="plasmid" evidence="3 5">
    <name>pNG600</name>
</geneLocation>
<dbReference type="KEGG" id="hma:pNG6007"/>
<feature type="region of interest" description="Disordered" evidence="1">
    <location>
        <begin position="50"/>
        <end position="96"/>
    </location>
</feature>
<dbReference type="Gene3D" id="2.40.50.140">
    <property type="entry name" value="Nucleic acid-binding proteins"/>
    <property type="match status" value="1"/>
</dbReference>
<dbReference type="HOGENOM" id="CLU_121271_0_0_2"/>
<organism evidence="3 5">
    <name type="scientific">Haloarcula marismortui (strain ATCC 43049 / DSM 3752 / JCM 8966 / VKM B-1809)</name>
    <name type="common">Halobacterium marismortui</name>
    <dbReference type="NCBI Taxonomy" id="272569"/>
    <lineage>
        <taxon>Archaea</taxon>
        <taxon>Methanobacteriati</taxon>
        <taxon>Methanobacteriota</taxon>
        <taxon>Stenosarchaea group</taxon>
        <taxon>Halobacteria</taxon>
        <taxon>Halobacteriales</taxon>
        <taxon>Haloarculaceae</taxon>
        <taxon>Haloarcula</taxon>
    </lineage>
</organism>
<reference evidence="3 5" key="1">
    <citation type="journal article" date="2004" name="Genome Res.">
        <title>Genome sequence of Haloarcula marismortui: a halophilic archaeon from the Dead Sea.</title>
        <authorList>
            <person name="Baliga N.S."/>
            <person name="Bonneau R."/>
            <person name="Facciotti M.T."/>
            <person name="Pan M."/>
            <person name="Glusman G."/>
            <person name="Deutsch E.W."/>
            <person name="Shannon P."/>
            <person name="Chiu Y."/>
            <person name="Weng R.S."/>
            <person name="Gan R.R."/>
            <person name="Hung P."/>
            <person name="Date S.V."/>
            <person name="Marcotte E."/>
            <person name="Hood L."/>
            <person name="Ng W.V."/>
        </authorList>
    </citation>
    <scope>NUCLEOTIDE SEQUENCE [LARGE SCALE GENOMIC DNA]</scope>
    <source>
        <strain evidence="3">ATCC 43049</strain>
        <strain evidence="5">ATCC 43049 / DSM 3752 / JCM 8966 / VKM B-1809</strain>
        <plasmid evidence="5">Plasmid pNG600</plasmid>
        <plasmid evidence="3">pNG600</plasmid>
    </source>
</reference>
<dbReference type="EnsemblBacteria" id="AAV44565">
    <property type="protein sequence ID" value="AAV44565"/>
    <property type="gene ID" value="pNG6007"/>
</dbReference>
<dbReference type="InterPro" id="IPR002792">
    <property type="entry name" value="TRAM_dom"/>
</dbReference>
<geneLocation type="plasmid" evidence="4">
    <name>pHMA155</name>
</geneLocation>
<evidence type="ECO:0000313" key="3">
    <source>
        <dbReference type="EMBL" id="AAV44565.1"/>
    </source>
</evidence>
<keyword evidence="5" id="KW-1185">Reference proteome</keyword>
<dbReference type="EMBL" id="AY596295">
    <property type="protein sequence ID" value="AAV44565.1"/>
    <property type="molecule type" value="Genomic_DNA"/>
</dbReference>
<evidence type="ECO:0000259" key="2">
    <source>
        <dbReference type="PROSITE" id="PS50926"/>
    </source>
</evidence>
<geneLocation type="plasmid" evidence="6">
    <name>phma155</name>
</geneLocation>
<name>Q5V702_HALMA</name>
<dbReference type="Proteomes" id="UP000001169">
    <property type="component" value="Plasmid pNG600"/>
</dbReference>
<dbReference type="PATRIC" id="fig|272569.17.peg.308"/>
<evidence type="ECO:0000313" key="4">
    <source>
        <dbReference type="EMBL" id="QCP89441.1"/>
    </source>
</evidence>
<evidence type="ECO:0000256" key="1">
    <source>
        <dbReference type="SAM" id="MobiDB-lite"/>
    </source>
</evidence>
<dbReference type="Pfam" id="PF01938">
    <property type="entry name" value="TRAM"/>
    <property type="match status" value="1"/>
</dbReference>
<accession>Q5V702</accession>
<sequence>MVEISDSLCSLFTAKIKKENGTFVIEIPSSEIKHGALTVDETYRIALLDSSSEAESTSPQSPRHPASQGSTSHDSSGPPVDEGEVRDVTIETVGDQGDGIAKVERGYVVIVPGAQPDDEPTVEIEQVQENVAFASIVDSDPRAL</sequence>
<dbReference type="PROSITE" id="PS50926">
    <property type="entry name" value="TRAM"/>
    <property type="match status" value="1"/>
</dbReference>
<dbReference type="EMBL" id="CP039134">
    <property type="protein sequence ID" value="QCP89441.1"/>
    <property type="molecule type" value="Genomic_DNA"/>
</dbReference>
<evidence type="ECO:0000313" key="6">
    <source>
        <dbReference type="Proteomes" id="UP000298722"/>
    </source>
</evidence>
<proteinExistence type="predicted"/>
<evidence type="ECO:0000313" key="5">
    <source>
        <dbReference type="Proteomes" id="UP000001169"/>
    </source>
</evidence>
<dbReference type="Proteomes" id="UP000298722">
    <property type="component" value="Plasmid pHMA155"/>
</dbReference>
<feature type="compositionally biased region" description="Low complexity" evidence="1">
    <location>
        <begin position="50"/>
        <end position="61"/>
    </location>
</feature>
<reference evidence="4 6" key="2">
    <citation type="submission" date="2019-04" db="EMBL/GenBank/DDBJ databases">
        <title>Methylomes of two halophilic Archaea, Haloarcula marismortui and Haloferax mediterranei.</title>
        <authorList>
            <person name="DasSarma S."/>
            <person name="DasSarma P."/>
            <person name="DasSarma S."/>
            <person name="Fomenkov A."/>
            <person name="Vincze T."/>
            <person name="Anton B.P."/>
            <person name="Roberts R.J."/>
        </authorList>
    </citation>
    <scope>NUCLEOTIDE SEQUENCE [LARGE SCALE GENOMIC DNA]</scope>
    <source>
        <strain evidence="4 6">ATCC 43049</strain>
        <plasmid evidence="6">phma155</plasmid>
        <plasmid evidence="4">pHMA155</plasmid>
    </source>
</reference>
<dbReference type="RefSeq" id="WP_011222397.1">
    <property type="nucleotide sequence ID" value="NC_006394.1"/>
</dbReference>
<dbReference type="InterPro" id="IPR012340">
    <property type="entry name" value="NA-bd_OB-fold"/>
</dbReference>
<dbReference type="SUPFAM" id="SSF50249">
    <property type="entry name" value="Nucleic acid-binding proteins"/>
    <property type="match status" value="1"/>
</dbReference>
<dbReference type="GeneID" id="40150582"/>
<keyword evidence="3" id="KW-0614">Plasmid</keyword>
<dbReference type="AlphaFoldDB" id="Q5V702"/>
<protein>
    <submittedName>
        <fullName evidence="4">TRAM domain-containing protein</fullName>
    </submittedName>
</protein>
<feature type="domain" description="TRAM" evidence="2">
    <location>
        <begin position="79"/>
        <end position="138"/>
    </location>
</feature>
<gene>
    <name evidence="3" type="ordered locus">pNG6007</name>
    <name evidence="4" type="ORF">E6P14_00465</name>
</gene>